<protein>
    <recommendedName>
        <fullName evidence="4">Tetratricopeptide repeat protein</fullName>
    </recommendedName>
</protein>
<gene>
    <name evidence="2" type="ORF">FUAX_02660</name>
</gene>
<evidence type="ECO:0008006" key="4">
    <source>
        <dbReference type="Google" id="ProtNLM"/>
    </source>
</evidence>
<dbReference type="AlphaFoldDB" id="A0AAU9D098"/>
<accession>A0AAU9D098</accession>
<evidence type="ECO:0000313" key="3">
    <source>
        <dbReference type="Proteomes" id="UP001348817"/>
    </source>
</evidence>
<dbReference type="Proteomes" id="UP001348817">
    <property type="component" value="Chromosome"/>
</dbReference>
<dbReference type="InterPro" id="IPR011990">
    <property type="entry name" value="TPR-like_helical_dom_sf"/>
</dbReference>
<organism evidence="2 3">
    <name type="scientific">Fulvitalea axinellae</name>
    <dbReference type="NCBI Taxonomy" id="1182444"/>
    <lineage>
        <taxon>Bacteria</taxon>
        <taxon>Pseudomonadati</taxon>
        <taxon>Bacteroidota</taxon>
        <taxon>Cytophagia</taxon>
        <taxon>Cytophagales</taxon>
        <taxon>Persicobacteraceae</taxon>
        <taxon>Fulvitalea</taxon>
    </lineage>
</organism>
<feature type="signal peptide" evidence="1">
    <location>
        <begin position="1"/>
        <end position="24"/>
    </location>
</feature>
<dbReference type="KEGG" id="fax:FUAX_02660"/>
<dbReference type="EMBL" id="AP025314">
    <property type="protein sequence ID" value="BDD07834.1"/>
    <property type="molecule type" value="Genomic_DNA"/>
</dbReference>
<feature type="chain" id="PRO_5043739812" description="Tetratricopeptide repeat protein" evidence="1">
    <location>
        <begin position="25"/>
        <end position="436"/>
    </location>
</feature>
<keyword evidence="3" id="KW-1185">Reference proteome</keyword>
<proteinExistence type="predicted"/>
<keyword evidence="1" id="KW-0732">Signal</keyword>
<dbReference type="SUPFAM" id="SSF48452">
    <property type="entry name" value="TPR-like"/>
    <property type="match status" value="1"/>
</dbReference>
<dbReference type="RefSeq" id="WP_338393133.1">
    <property type="nucleotide sequence ID" value="NZ_AP025314.1"/>
</dbReference>
<dbReference type="PROSITE" id="PS51257">
    <property type="entry name" value="PROKAR_LIPOPROTEIN"/>
    <property type="match status" value="1"/>
</dbReference>
<evidence type="ECO:0000313" key="2">
    <source>
        <dbReference type="EMBL" id="BDD07834.1"/>
    </source>
</evidence>
<sequence length="436" mass="49453">MGIKSLTLSIVLTLACATVTFAQAGWNWPSDPQLKEKATEENVLYTDYLKQGQYNNCRAPLNWLLRTVPDLNKSLYINGVKIYENLARTEQNAAQKKVFQDSTLLLYDLRIKYYGDEANVLVRKAYSAYKFFYKDKSKNEYLYTLFTKAFEANNNTIPLYLAEPYMNVISRYKKSGGPLTDLQVVDLYDRITAVLAEGRKTSKNPAKIDQAQGRIDELLTKTVEVNCAFIAETLAPKFKKNPTDLRLAQNIFKLALAVKCIELPVFIDAAKVVYQNQPTFGLAKLIGRDLITKKDYDDALKYLDMALPKAEDSEDKADIYMLKASVYYHKQLKTKAREYAFKAVAVDPSRKEAYTFVGNLYFGSYQQCKKGVSKVADRAVFLAAYDMYLKAGDKKGMANAKAQFPSKEELFSYNIDEGSKIKVGCWINVTATVRAR</sequence>
<reference evidence="2 3" key="1">
    <citation type="submission" date="2021-12" db="EMBL/GenBank/DDBJ databases">
        <title>Genome sequencing of bacteria with rrn-lacking chromosome and rrn-plasmid.</title>
        <authorList>
            <person name="Anda M."/>
            <person name="Iwasaki W."/>
        </authorList>
    </citation>
    <scope>NUCLEOTIDE SEQUENCE [LARGE SCALE GENOMIC DNA]</scope>
    <source>
        <strain evidence="2 3">DSM 100852</strain>
    </source>
</reference>
<dbReference type="Gene3D" id="1.25.40.10">
    <property type="entry name" value="Tetratricopeptide repeat domain"/>
    <property type="match status" value="1"/>
</dbReference>
<name>A0AAU9D098_9BACT</name>
<evidence type="ECO:0000256" key="1">
    <source>
        <dbReference type="SAM" id="SignalP"/>
    </source>
</evidence>